<protein>
    <recommendedName>
        <fullName evidence="4">THAP-type domain-containing protein</fullName>
    </recommendedName>
</protein>
<comment type="caution">
    <text evidence="2">The sequence shown here is derived from an EMBL/GenBank/DDBJ whole genome shotgun (WGS) entry which is preliminary data.</text>
</comment>
<proteinExistence type="predicted"/>
<gene>
    <name evidence="2" type="ORF">V5799_008716</name>
</gene>
<dbReference type="AlphaFoldDB" id="A0AAQ4FDW3"/>
<reference evidence="2 3" key="1">
    <citation type="journal article" date="2023" name="Arcadia Sci">
        <title>De novo assembly of a long-read Amblyomma americanum tick genome.</title>
        <authorList>
            <person name="Chou S."/>
            <person name="Poskanzer K.E."/>
            <person name="Rollins M."/>
            <person name="Thuy-Boun P.S."/>
        </authorList>
    </citation>
    <scope>NUCLEOTIDE SEQUENCE [LARGE SCALE GENOMIC DNA]</scope>
    <source>
        <strain evidence="2">F_SG_1</strain>
        <tissue evidence="2">Salivary glands</tissue>
    </source>
</reference>
<name>A0AAQ4FDW3_AMBAM</name>
<keyword evidence="3" id="KW-1185">Reference proteome</keyword>
<dbReference type="Proteomes" id="UP001321473">
    <property type="component" value="Unassembled WGS sequence"/>
</dbReference>
<evidence type="ECO:0000256" key="1">
    <source>
        <dbReference type="SAM" id="MobiDB-lite"/>
    </source>
</evidence>
<feature type="region of interest" description="Disordered" evidence="1">
    <location>
        <begin position="38"/>
        <end position="57"/>
    </location>
</feature>
<dbReference type="EMBL" id="JARKHS020004103">
    <property type="protein sequence ID" value="KAK8784921.1"/>
    <property type="molecule type" value="Genomic_DNA"/>
</dbReference>
<sequence length="79" mass="9133">MFVCSEHFKKEDYFWSHSGKTPLRRRLKAGVVPSRKIPVGVLDRPPRMPKKTKSKPTDEVEVYVSEITTRRWSTAPFAG</sequence>
<accession>A0AAQ4FDW3</accession>
<evidence type="ECO:0000313" key="2">
    <source>
        <dbReference type="EMBL" id="KAK8784921.1"/>
    </source>
</evidence>
<evidence type="ECO:0008006" key="4">
    <source>
        <dbReference type="Google" id="ProtNLM"/>
    </source>
</evidence>
<organism evidence="2 3">
    <name type="scientific">Amblyomma americanum</name>
    <name type="common">Lone star tick</name>
    <dbReference type="NCBI Taxonomy" id="6943"/>
    <lineage>
        <taxon>Eukaryota</taxon>
        <taxon>Metazoa</taxon>
        <taxon>Ecdysozoa</taxon>
        <taxon>Arthropoda</taxon>
        <taxon>Chelicerata</taxon>
        <taxon>Arachnida</taxon>
        <taxon>Acari</taxon>
        <taxon>Parasitiformes</taxon>
        <taxon>Ixodida</taxon>
        <taxon>Ixodoidea</taxon>
        <taxon>Ixodidae</taxon>
        <taxon>Amblyomminae</taxon>
        <taxon>Amblyomma</taxon>
    </lineage>
</organism>
<evidence type="ECO:0000313" key="3">
    <source>
        <dbReference type="Proteomes" id="UP001321473"/>
    </source>
</evidence>